<organism evidence="1 2">
    <name type="scientific">Dreissena polymorpha</name>
    <name type="common">Zebra mussel</name>
    <name type="synonym">Mytilus polymorpha</name>
    <dbReference type="NCBI Taxonomy" id="45954"/>
    <lineage>
        <taxon>Eukaryota</taxon>
        <taxon>Metazoa</taxon>
        <taxon>Spiralia</taxon>
        <taxon>Lophotrochozoa</taxon>
        <taxon>Mollusca</taxon>
        <taxon>Bivalvia</taxon>
        <taxon>Autobranchia</taxon>
        <taxon>Heteroconchia</taxon>
        <taxon>Euheterodonta</taxon>
        <taxon>Imparidentia</taxon>
        <taxon>Neoheterodontei</taxon>
        <taxon>Myida</taxon>
        <taxon>Dreissenoidea</taxon>
        <taxon>Dreissenidae</taxon>
        <taxon>Dreissena</taxon>
    </lineage>
</organism>
<protein>
    <recommendedName>
        <fullName evidence="3">Chromo domain-containing protein</fullName>
    </recommendedName>
</protein>
<dbReference type="EMBL" id="JAIWYP010000010">
    <property type="protein sequence ID" value="KAH3753777.1"/>
    <property type="molecule type" value="Genomic_DNA"/>
</dbReference>
<sequence length="110" mass="12746">MSLFELVGQDIVQLDLDQFDQVTNDEIIANESLDQSCSDETGLGSSLQFDKILMAAYHKGHIVYKVRYKDCMGKTMSQWKNAEEVPENNRKDFHIKYTFSGRVRKRPIIK</sequence>
<comment type="caution">
    <text evidence="1">The sequence shown here is derived from an EMBL/GenBank/DDBJ whole genome shotgun (WGS) entry which is preliminary data.</text>
</comment>
<reference evidence="1" key="2">
    <citation type="submission" date="2020-11" db="EMBL/GenBank/DDBJ databases">
        <authorList>
            <person name="McCartney M.A."/>
            <person name="Auch B."/>
            <person name="Kono T."/>
            <person name="Mallez S."/>
            <person name="Becker A."/>
            <person name="Gohl D.M."/>
            <person name="Silverstein K.A.T."/>
            <person name="Koren S."/>
            <person name="Bechman K.B."/>
            <person name="Herman A."/>
            <person name="Abrahante J.E."/>
            <person name="Garbe J."/>
        </authorList>
    </citation>
    <scope>NUCLEOTIDE SEQUENCE</scope>
    <source>
        <strain evidence="1">Duluth1</strain>
        <tissue evidence="1">Whole animal</tissue>
    </source>
</reference>
<name>A0A9D4IBB7_DREPO</name>
<proteinExistence type="predicted"/>
<keyword evidence="2" id="KW-1185">Reference proteome</keyword>
<accession>A0A9D4IBB7</accession>
<evidence type="ECO:0000313" key="1">
    <source>
        <dbReference type="EMBL" id="KAH3753777.1"/>
    </source>
</evidence>
<gene>
    <name evidence="1" type="ORF">DPMN_188427</name>
</gene>
<dbReference type="Proteomes" id="UP000828390">
    <property type="component" value="Unassembled WGS sequence"/>
</dbReference>
<evidence type="ECO:0000313" key="2">
    <source>
        <dbReference type="Proteomes" id="UP000828390"/>
    </source>
</evidence>
<dbReference type="AlphaFoldDB" id="A0A9D4IBB7"/>
<evidence type="ECO:0008006" key="3">
    <source>
        <dbReference type="Google" id="ProtNLM"/>
    </source>
</evidence>
<reference evidence="1" key="1">
    <citation type="journal article" date="2019" name="bioRxiv">
        <title>The Genome of the Zebra Mussel, Dreissena polymorpha: A Resource for Invasive Species Research.</title>
        <authorList>
            <person name="McCartney M.A."/>
            <person name="Auch B."/>
            <person name="Kono T."/>
            <person name="Mallez S."/>
            <person name="Zhang Y."/>
            <person name="Obille A."/>
            <person name="Becker A."/>
            <person name="Abrahante J.E."/>
            <person name="Garbe J."/>
            <person name="Badalamenti J.P."/>
            <person name="Herman A."/>
            <person name="Mangelson H."/>
            <person name="Liachko I."/>
            <person name="Sullivan S."/>
            <person name="Sone E.D."/>
            <person name="Koren S."/>
            <person name="Silverstein K.A.T."/>
            <person name="Beckman K.B."/>
            <person name="Gohl D.M."/>
        </authorList>
    </citation>
    <scope>NUCLEOTIDE SEQUENCE</scope>
    <source>
        <strain evidence="1">Duluth1</strain>
        <tissue evidence="1">Whole animal</tissue>
    </source>
</reference>